<sequence>MTEKGSWHKFRRTSPSWREVDDTESRAIQEALRIADEVVRLRDAAISKVDPQVGEMQKLVKQKARRGELDMGLVLKIAERMADLEQSGKIPSTEALENQARTKLGLLKH</sequence>
<proteinExistence type="predicted"/>
<dbReference type="EMBL" id="MEXR01000032">
    <property type="protein sequence ID" value="OGD09463.1"/>
    <property type="molecule type" value="Genomic_DNA"/>
</dbReference>
<dbReference type="Proteomes" id="UP000176424">
    <property type="component" value="Unassembled WGS sequence"/>
</dbReference>
<name>A0A1F4ZSP6_9BACT</name>
<evidence type="ECO:0000313" key="3">
    <source>
        <dbReference type="Proteomes" id="UP000176424"/>
    </source>
</evidence>
<evidence type="ECO:0000256" key="1">
    <source>
        <dbReference type="SAM" id="MobiDB-lite"/>
    </source>
</evidence>
<evidence type="ECO:0000313" key="2">
    <source>
        <dbReference type="EMBL" id="OGD09463.1"/>
    </source>
</evidence>
<comment type="caution">
    <text evidence="2">The sequence shown here is derived from an EMBL/GenBank/DDBJ whole genome shotgun (WGS) entry which is preliminary data.</text>
</comment>
<reference evidence="2 3" key="1">
    <citation type="journal article" date="2016" name="Nat. Commun.">
        <title>Thousands of microbial genomes shed light on interconnected biogeochemical processes in an aquifer system.</title>
        <authorList>
            <person name="Anantharaman K."/>
            <person name="Brown C.T."/>
            <person name="Hug L.A."/>
            <person name="Sharon I."/>
            <person name="Castelle C.J."/>
            <person name="Probst A.J."/>
            <person name="Thomas B.C."/>
            <person name="Singh A."/>
            <person name="Wilkins M.J."/>
            <person name="Karaoz U."/>
            <person name="Brodie E.L."/>
            <person name="Williams K.H."/>
            <person name="Hubbard S.S."/>
            <person name="Banfield J.F."/>
        </authorList>
    </citation>
    <scope>NUCLEOTIDE SEQUENCE [LARGE SCALE GENOMIC DNA]</scope>
</reference>
<gene>
    <name evidence="2" type="ORF">A2397_02130</name>
</gene>
<protein>
    <submittedName>
        <fullName evidence="2">Uncharacterized protein</fullName>
    </submittedName>
</protein>
<feature type="region of interest" description="Disordered" evidence="1">
    <location>
        <begin position="1"/>
        <end position="22"/>
    </location>
</feature>
<organism evidence="2 3">
    <name type="scientific">Candidatus Amesbacteria bacterium RIFOXYB1_FULL_44_23</name>
    <dbReference type="NCBI Taxonomy" id="1797263"/>
    <lineage>
        <taxon>Bacteria</taxon>
        <taxon>Candidatus Amesiibacteriota</taxon>
    </lineage>
</organism>
<dbReference type="STRING" id="1797263.A2397_02130"/>
<accession>A0A1F4ZSP6</accession>
<dbReference type="AlphaFoldDB" id="A0A1F4ZSP6"/>